<sequence>MKPIKPTSKIISLFPMASIVLLIGCSNGTDIHNEQTALNLQPEIDELKERVARLETRLSDLQTAAPSTEANGSVEVVVPPTMTIWTAAAKGDRKEIELHIVTGTDLDSIDNIGQAPLHHATANNQTYIIKLLLANGANANVLDEKGDTALDWAKSWNRNEAADLLRKHGGKTGAELKAEGE</sequence>
<evidence type="ECO:0000256" key="2">
    <source>
        <dbReference type="ARBA" id="ARBA00023043"/>
    </source>
</evidence>
<proteinExistence type="predicted"/>
<dbReference type="Gene3D" id="1.25.40.20">
    <property type="entry name" value="Ankyrin repeat-containing domain"/>
    <property type="match status" value="1"/>
</dbReference>
<organism evidence="4">
    <name type="scientific">marine metagenome</name>
    <dbReference type="NCBI Taxonomy" id="408172"/>
    <lineage>
        <taxon>unclassified sequences</taxon>
        <taxon>metagenomes</taxon>
        <taxon>ecological metagenomes</taxon>
    </lineage>
</organism>
<feature type="coiled-coil region" evidence="3">
    <location>
        <begin position="37"/>
        <end position="64"/>
    </location>
</feature>
<dbReference type="InterPro" id="IPR036770">
    <property type="entry name" value="Ankyrin_rpt-contain_sf"/>
</dbReference>
<protein>
    <submittedName>
        <fullName evidence="4">Uncharacterized protein</fullName>
    </submittedName>
</protein>
<dbReference type="PANTHER" id="PTHR24171:SF9">
    <property type="entry name" value="ANKYRIN REPEAT DOMAIN-CONTAINING PROTEIN 39"/>
    <property type="match status" value="1"/>
</dbReference>
<dbReference type="PROSITE" id="PS51257">
    <property type="entry name" value="PROKAR_LIPOPROTEIN"/>
    <property type="match status" value="1"/>
</dbReference>
<dbReference type="SUPFAM" id="SSF48403">
    <property type="entry name" value="Ankyrin repeat"/>
    <property type="match status" value="1"/>
</dbReference>
<evidence type="ECO:0000256" key="1">
    <source>
        <dbReference type="ARBA" id="ARBA00022737"/>
    </source>
</evidence>
<evidence type="ECO:0000313" key="4">
    <source>
        <dbReference type="EMBL" id="SVC64887.1"/>
    </source>
</evidence>
<reference evidence="4" key="1">
    <citation type="submission" date="2018-05" db="EMBL/GenBank/DDBJ databases">
        <authorList>
            <person name="Lanie J.A."/>
            <person name="Ng W.-L."/>
            <person name="Kazmierczak K.M."/>
            <person name="Andrzejewski T.M."/>
            <person name="Davidsen T.M."/>
            <person name="Wayne K.J."/>
            <person name="Tettelin H."/>
            <person name="Glass J.I."/>
            <person name="Rusch D."/>
            <person name="Podicherti R."/>
            <person name="Tsui H.-C.T."/>
            <person name="Winkler M.E."/>
        </authorList>
    </citation>
    <scope>NUCLEOTIDE SEQUENCE</scope>
</reference>
<dbReference type="InterPro" id="IPR002110">
    <property type="entry name" value="Ankyrin_rpt"/>
</dbReference>
<dbReference type="Pfam" id="PF12796">
    <property type="entry name" value="Ank_2"/>
    <property type="match status" value="1"/>
</dbReference>
<dbReference type="PROSITE" id="PS50297">
    <property type="entry name" value="ANK_REP_REGION"/>
    <property type="match status" value="1"/>
</dbReference>
<accession>A0A382NWS3</accession>
<keyword evidence="1" id="KW-0677">Repeat</keyword>
<dbReference type="AlphaFoldDB" id="A0A382NWS3"/>
<dbReference type="EMBL" id="UINC01102908">
    <property type="protein sequence ID" value="SVC64887.1"/>
    <property type="molecule type" value="Genomic_DNA"/>
</dbReference>
<evidence type="ECO:0000256" key="3">
    <source>
        <dbReference type="SAM" id="Coils"/>
    </source>
</evidence>
<keyword evidence="3" id="KW-0175">Coiled coil</keyword>
<dbReference type="PANTHER" id="PTHR24171">
    <property type="entry name" value="ANKYRIN REPEAT DOMAIN-CONTAINING PROTEIN 39-RELATED"/>
    <property type="match status" value="1"/>
</dbReference>
<dbReference type="PROSITE" id="PS50088">
    <property type="entry name" value="ANK_REPEAT"/>
    <property type="match status" value="1"/>
</dbReference>
<dbReference type="SMART" id="SM00248">
    <property type="entry name" value="ANK"/>
    <property type="match status" value="2"/>
</dbReference>
<gene>
    <name evidence="4" type="ORF">METZ01_LOCUS317741</name>
</gene>
<name>A0A382NWS3_9ZZZZ</name>
<keyword evidence="2" id="KW-0040">ANK repeat</keyword>